<organism evidence="7 8">
    <name type="scientific">Alternaria alternata</name>
    <name type="common">Alternaria rot fungus</name>
    <name type="synonym">Torula alternata</name>
    <dbReference type="NCBI Taxonomy" id="5599"/>
    <lineage>
        <taxon>Eukaryota</taxon>
        <taxon>Fungi</taxon>
        <taxon>Dikarya</taxon>
        <taxon>Ascomycota</taxon>
        <taxon>Pezizomycotina</taxon>
        <taxon>Dothideomycetes</taxon>
        <taxon>Pleosporomycetidae</taxon>
        <taxon>Pleosporales</taxon>
        <taxon>Pleosporineae</taxon>
        <taxon>Pleosporaceae</taxon>
        <taxon>Alternaria</taxon>
        <taxon>Alternaria sect. Alternaria</taxon>
        <taxon>Alternaria alternata complex</taxon>
    </lineage>
</organism>
<dbReference type="GeneID" id="29110185"/>
<evidence type="ECO:0000256" key="1">
    <source>
        <dbReference type="ARBA" id="ARBA00004127"/>
    </source>
</evidence>
<dbReference type="VEuPathDB" id="FungiDB:CC77DRAFT_1018315"/>
<evidence type="ECO:0000313" key="7">
    <source>
        <dbReference type="EMBL" id="OAG23503.1"/>
    </source>
</evidence>
<dbReference type="OMA" id="HQESHCN"/>
<evidence type="ECO:0000256" key="5">
    <source>
        <dbReference type="ARBA" id="ARBA00023136"/>
    </source>
</evidence>
<comment type="similarity">
    <text evidence="2">Belongs to the CCC1 family.</text>
</comment>
<sequence>MAAESAGSKVRPRRRDHNIAELFESRTTPHQESHCNHSDVIPVIIIGFADSLTVLFSLTVRLFIVKSLHLVILGSLAELFAGSISMGLGMFLAPGTENKYYCFEEI</sequence>
<comment type="subcellular location">
    <subcellularLocation>
        <location evidence="1">Endomembrane system</location>
        <topology evidence="1">Multi-pass membrane protein</topology>
    </subcellularLocation>
</comment>
<accession>A0A177DUY1</accession>
<keyword evidence="4 6" id="KW-1133">Transmembrane helix</keyword>
<evidence type="ECO:0000313" key="8">
    <source>
        <dbReference type="Proteomes" id="UP000077248"/>
    </source>
</evidence>
<name>A0A177DUY1_ALTAL</name>
<dbReference type="EMBL" id="KV441473">
    <property type="protein sequence ID" value="OAG23503.1"/>
    <property type="molecule type" value="Genomic_DNA"/>
</dbReference>
<dbReference type="Proteomes" id="UP000077248">
    <property type="component" value="Unassembled WGS sequence"/>
</dbReference>
<dbReference type="GO" id="GO:0005384">
    <property type="term" value="F:manganese ion transmembrane transporter activity"/>
    <property type="evidence" value="ECO:0007669"/>
    <property type="project" value="InterPro"/>
</dbReference>
<feature type="transmembrane region" description="Helical" evidence="6">
    <location>
        <begin position="70"/>
        <end position="93"/>
    </location>
</feature>
<reference evidence="7 8" key="1">
    <citation type="submission" date="2016-05" db="EMBL/GenBank/DDBJ databases">
        <title>Comparative analysis of secretome profiles of manganese(II)-oxidizing ascomycete fungi.</title>
        <authorList>
            <consortium name="DOE Joint Genome Institute"/>
            <person name="Zeiner C.A."/>
            <person name="Purvine S.O."/>
            <person name="Zink E.M."/>
            <person name="Wu S."/>
            <person name="Pasa-Tolic L."/>
            <person name="Chaput D.L."/>
            <person name="Haridas S."/>
            <person name="Grigoriev I.V."/>
            <person name="Santelli C.M."/>
            <person name="Hansel C.M."/>
        </authorList>
    </citation>
    <scope>NUCLEOTIDE SEQUENCE [LARGE SCALE GENOMIC DNA]</scope>
    <source>
        <strain evidence="7 8">SRC1lrK2f</strain>
    </source>
</reference>
<evidence type="ECO:0000256" key="3">
    <source>
        <dbReference type="ARBA" id="ARBA00022692"/>
    </source>
</evidence>
<keyword evidence="3 6" id="KW-0812">Transmembrane</keyword>
<protein>
    <submittedName>
        <fullName evidence="7">Uncharacterized protein</fullName>
    </submittedName>
</protein>
<feature type="transmembrane region" description="Helical" evidence="6">
    <location>
        <begin position="40"/>
        <end position="63"/>
    </location>
</feature>
<dbReference type="AlphaFoldDB" id="A0A177DUY1"/>
<dbReference type="Pfam" id="PF01988">
    <property type="entry name" value="VIT1"/>
    <property type="match status" value="1"/>
</dbReference>
<dbReference type="RefSeq" id="XP_018388924.1">
    <property type="nucleotide sequence ID" value="XM_018524591.1"/>
</dbReference>
<keyword evidence="5 6" id="KW-0472">Membrane</keyword>
<evidence type="ECO:0000256" key="2">
    <source>
        <dbReference type="ARBA" id="ARBA00007049"/>
    </source>
</evidence>
<keyword evidence="8" id="KW-1185">Reference proteome</keyword>
<dbReference type="GO" id="GO:0030026">
    <property type="term" value="P:intracellular manganese ion homeostasis"/>
    <property type="evidence" value="ECO:0007669"/>
    <property type="project" value="InterPro"/>
</dbReference>
<proteinExistence type="inferred from homology"/>
<evidence type="ECO:0000256" key="4">
    <source>
        <dbReference type="ARBA" id="ARBA00022989"/>
    </source>
</evidence>
<dbReference type="InterPro" id="IPR008217">
    <property type="entry name" value="Ccc1_fam"/>
</dbReference>
<dbReference type="GO" id="GO:0012505">
    <property type="term" value="C:endomembrane system"/>
    <property type="evidence" value="ECO:0007669"/>
    <property type="project" value="UniProtKB-SubCell"/>
</dbReference>
<gene>
    <name evidence="7" type="ORF">CC77DRAFT_1018315</name>
</gene>
<evidence type="ECO:0000256" key="6">
    <source>
        <dbReference type="SAM" id="Phobius"/>
    </source>
</evidence>
<dbReference type="KEGG" id="aalt:CC77DRAFT_1018315"/>
<dbReference type="STRING" id="5599.A0A177DUY1"/>